<gene>
    <name evidence="1" type="ORF">SK128_019089</name>
</gene>
<proteinExistence type="predicted"/>
<name>A0AAN8WP05_HALRR</name>
<dbReference type="Proteomes" id="UP001381693">
    <property type="component" value="Unassembled WGS sequence"/>
</dbReference>
<sequence>MHLSLQEVNFMLIKAGDDPAVVLRSVQRLLSRIFVPAVRVNPSDLDNSPGGVSARDHLLAGLRSFASCLHVSESIMKERVLLAASEEGMDEIRGLGDAQTALTQPDQVQAVERTVLIWLKQI</sequence>
<evidence type="ECO:0000313" key="2">
    <source>
        <dbReference type="Proteomes" id="UP001381693"/>
    </source>
</evidence>
<comment type="caution">
    <text evidence="1">The sequence shown here is derived from an EMBL/GenBank/DDBJ whole genome shotgun (WGS) entry which is preliminary data.</text>
</comment>
<organism evidence="1 2">
    <name type="scientific">Halocaridina rubra</name>
    <name type="common">Hawaiian red shrimp</name>
    <dbReference type="NCBI Taxonomy" id="373956"/>
    <lineage>
        <taxon>Eukaryota</taxon>
        <taxon>Metazoa</taxon>
        <taxon>Ecdysozoa</taxon>
        <taxon>Arthropoda</taxon>
        <taxon>Crustacea</taxon>
        <taxon>Multicrustacea</taxon>
        <taxon>Malacostraca</taxon>
        <taxon>Eumalacostraca</taxon>
        <taxon>Eucarida</taxon>
        <taxon>Decapoda</taxon>
        <taxon>Pleocyemata</taxon>
        <taxon>Caridea</taxon>
        <taxon>Atyoidea</taxon>
        <taxon>Atyidae</taxon>
        <taxon>Halocaridina</taxon>
    </lineage>
</organism>
<evidence type="ECO:0000313" key="1">
    <source>
        <dbReference type="EMBL" id="KAK7063076.1"/>
    </source>
</evidence>
<accession>A0AAN8WP05</accession>
<protein>
    <submittedName>
        <fullName evidence="1">Uncharacterized protein</fullName>
    </submittedName>
</protein>
<dbReference type="AlphaFoldDB" id="A0AAN8WP05"/>
<keyword evidence="2" id="KW-1185">Reference proteome</keyword>
<reference evidence="1 2" key="1">
    <citation type="submission" date="2023-11" db="EMBL/GenBank/DDBJ databases">
        <title>Halocaridina rubra genome assembly.</title>
        <authorList>
            <person name="Smith C."/>
        </authorList>
    </citation>
    <scope>NUCLEOTIDE SEQUENCE [LARGE SCALE GENOMIC DNA]</scope>
    <source>
        <strain evidence="1">EP-1</strain>
        <tissue evidence="1">Whole</tissue>
    </source>
</reference>
<dbReference type="EMBL" id="JAXCGZ010020960">
    <property type="protein sequence ID" value="KAK7063076.1"/>
    <property type="molecule type" value="Genomic_DNA"/>
</dbReference>
<feature type="non-terminal residue" evidence="1">
    <location>
        <position position="122"/>
    </location>
</feature>